<feature type="transmembrane region" description="Helical" evidence="1">
    <location>
        <begin position="263"/>
        <end position="281"/>
    </location>
</feature>
<dbReference type="GO" id="GO:0000271">
    <property type="term" value="P:polysaccharide biosynthetic process"/>
    <property type="evidence" value="ECO:0007669"/>
    <property type="project" value="TreeGrafter"/>
</dbReference>
<evidence type="ECO:0000313" key="3">
    <source>
        <dbReference type="EMBL" id="NBG65373.1"/>
    </source>
</evidence>
<organism evidence="3 4">
    <name type="scientific">Acidiluteibacter ferrifornacis</name>
    <dbReference type="NCBI Taxonomy" id="2692424"/>
    <lineage>
        <taxon>Bacteria</taxon>
        <taxon>Pseudomonadati</taxon>
        <taxon>Bacteroidota</taxon>
        <taxon>Flavobacteriia</taxon>
        <taxon>Flavobacteriales</taxon>
        <taxon>Cryomorphaceae</taxon>
        <taxon>Acidiluteibacter</taxon>
    </lineage>
</organism>
<sequence length="371" mass="42774">MAKNVIYFKGLNGIRAIAAVSVLLSHITLALSNFGLKSNLLGYTDTGETKTLDLAGYGVTIFFVLSGFLITYLLLVEKEQTSTVSIKKFYWRRLLRIWPLYFSYLFLSLCIAIYFDISVNSSSVFYYIIFSANVPFILGTSLPFLSHYWSLAVEEQFYIFWPFFSLFRVKVMLMLSVIIIIILIWTKGFLHIYHPNSLLETIIHVSRFHCILIGAVAAMLYFLKHKLFILLTTSKLSQLLTWMWLIFIALNKFHIASFLDNELVSIFAVLLIMSQICEAPLLSMENRLFNFLGTISFGLYVYHPLLIYLLSKVLIVSNSESVLWTIIVYLLCTLLTIIVAQISFKYLEQPFLKYKKKKYTIVGSARNADRL</sequence>
<name>A0A6N9NHI9_9FLAO</name>
<protein>
    <submittedName>
        <fullName evidence="3">Acyltransferase family protein</fullName>
    </submittedName>
</protein>
<dbReference type="PANTHER" id="PTHR23028">
    <property type="entry name" value="ACETYLTRANSFERASE"/>
    <property type="match status" value="1"/>
</dbReference>
<evidence type="ECO:0000256" key="1">
    <source>
        <dbReference type="SAM" id="Phobius"/>
    </source>
</evidence>
<dbReference type="AlphaFoldDB" id="A0A6N9NHI9"/>
<keyword evidence="3" id="KW-0012">Acyltransferase</keyword>
<keyword evidence="1" id="KW-0812">Transmembrane</keyword>
<proteinExistence type="predicted"/>
<comment type="caution">
    <text evidence="3">The sequence shown here is derived from an EMBL/GenBank/DDBJ whole genome shotgun (WGS) entry which is preliminary data.</text>
</comment>
<keyword evidence="1" id="KW-1133">Transmembrane helix</keyword>
<feature type="transmembrane region" description="Helical" evidence="1">
    <location>
        <begin position="54"/>
        <end position="76"/>
    </location>
</feature>
<keyword evidence="4" id="KW-1185">Reference proteome</keyword>
<dbReference type="Pfam" id="PF01757">
    <property type="entry name" value="Acyl_transf_3"/>
    <property type="match status" value="1"/>
</dbReference>
<dbReference type="EMBL" id="WWNE01000005">
    <property type="protein sequence ID" value="NBG65373.1"/>
    <property type="molecule type" value="Genomic_DNA"/>
</dbReference>
<dbReference type="Proteomes" id="UP000470771">
    <property type="component" value="Unassembled WGS sequence"/>
</dbReference>
<feature type="transmembrane region" description="Helical" evidence="1">
    <location>
        <begin position="12"/>
        <end position="34"/>
    </location>
</feature>
<reference evidence="3 4" key="1">
    <citation type="submission" date="2019-12" db="EMBL/GenBank/DDBJ databases">
        <authorList>
            <person name="Zhao J."/>
        </authorList>
    </citation>
    <scope>NUCLEOTIDE SEQUENCE [LARGE SCALE GENOMIC DNA]</scope>
    <source>
        <strain evidence="3 4">S-15</strain>
    </source>
</reference>
<evidence type="ECO:0000259" key="2">
    <source>
        <dbReference type="Pfam" id="PF01757"/>
    </source>
</evidence>
<dbReference type="GO" id="GO:0016747">
    <property type="term" value="F:acyltransferase activity, transferring groups other than amino-acyl groups"/>
    <property type="evidence" value="ECO:0007669"/>
    <property type="project" value="InterPro"/>
</dbReference>
<feature type="transmembrane region" description="Helical" evidence="1">
    <location>
        <begin position="124"/>
        <end position="145"/>
    </location>
</feature>
<dbReference type="PANTHER" id="PTHR23028:SF53">
    <property type="entry name" value="ACYL_TRANSF_3 DOMAIN-CONTAINING PROTEIN"/>
    <property type="match status" value="1"/>
</dbReference>
<feature type="transmembrane region" description="Helical" evidence="1">
    <location>
        <begin position="288"/>
        <end position="310"/>
    </location>
</feature>
<accession>A0A6N9NHI9</accession>
<gene>
    <name evidence="3" type="ORF">GQN54_04555</name>
</gene>
<dbReference type="InterPro" id="IPR002656">
    <property type="entry name" value="Acyl_transf_3_dom"/>
</dbReference>
<feature type="transmembrane region" description="Helical" evidence="1">
    <location>
        <begin position="157"/>
        <end position="185"/>
    </location>
</feature>
<dbReference type="GO" id="GO:0016020">
    <property type="term" value="C:membrane"/>
    <property type="evidence" value="ECO:0007669"/>
    <property type="project" value="TreeGrafter"/>
</dbReference>
<dbReference type="InterPro" id="IPR050879">
    <property type="entry name" value="Acyltransferase_3"/>
</dbReference>
<feature type="transmembrane region" description="Helical" evidence="1">
    <location>
        <begin position="322"/>
        <end position="347"/>
    </location>
</feature>
<feature type="domain" description="Acyltransferase 3" evidence="2">
    <location>
        <begin position="9"/>
        <end position="339"/>
    </location>
</feature>
<feature type="transmembrane region" description="Helical" evidence="1">
    <location>
        <begin position="97"/>
        <end position="118"/>
    </location>
</feature>
<evidence type="ECO:0000313" key="4">
    <source>
        <dbReference type="Proteomes" id="UP000470771"/>
    </source>
</evidence>
<keyword evidence="3" id="KW-0808">Transferase</keyword>
<dbReference type="RefSeq" id="WP_160632334.1">
    <property type="nucleotide sequence ID" value="NZ_WWNE01000005.1"/>
</dbReference>
<feature type="transmembrane region" description="Helical" evidence="1">
    <location>
        <begin position="205"/>
        <end position="223"/>
    </location>
</feature>
<keyword evidence="1" id="KW-0472">Membrane</keyword>
<feature type="transmembrane region" description="Helical" evidence="1">
    <location>
        <begin position="239"/>
        <end position="257"/>
    </location>
</feature>